<evidence type="ECO:0000313" key="6">
    <source>
        <dbReference type="Proteomes" id="UP001180551"/>
    </source>
</evidence>
<evidence type="ECO:0000256" key="2">
    <source>
        <dbReference type="ARBA" id="ARBA00023002"/>
    </source>
</evidence>
<accession>A0ABU2TJY6</accession>
<dbReference type="PRINTS" id="PR00080">
    <property type="entry name" value="SDRFAMILY"/>
</dbReference>
<dbReference type="InterPro" id="IPR002347">
    <property type="entry name" value="SDR_fam"/>
</dbReference>
<comment type="caution">
    <text evidence="5">The sequence shown here is derived from an EMBL/GenBank/DDBJ whole genome shotgun (WGS) entry which is preliminary data.</text>
</comment>
<feature type="region of interest" description="Disordered" evidence="4">
    <location>
        <begin position="1"/>
        <end position="60"/>
    </location>
</feature>
<dbReference type="PROSITE" id="PS00061">
    <property type="entry name" value="ADH_SHORT"/>
    <property type="match status" value="1"/>
</dbReference>
<organism evidence="5 6">
    <name type="scientific">Streptomyces mooreae</name>
    <dbReference type="NCBI Taxonomy" id="3075523"/>
    <lineage>
        <taxon>Bacteria</taxon>
        <taxon>Bacillati</taxon>
        <taxon>Actinomycetota</taxon>
        <taxon>Actinomycetes</taxon>
        <taxon>Kitasatosporales</taxon>
        <taxon>Streptomycetaceae</taxon>
        <taxon>Streptomyces</taxon>
    </lineage>
</organism>
<dbReference type="Gene3D" id="3.40.50.720">
    <property type="entry name" value="NAD(P)-binding Rossmann-like Domain"/>
    <property type="match status" value="1"/>
</dbReference>
<comment type="similarity">
    <text evidence="1 3">Belongs to the short-chain dehydrogenases/reductases (SDR) family.</text>
</comment>
<dbReference type="Proteomes" id="UP001180551">
    <property type="component" value="Unassembled WGS sequence"/>
</dbReference>
<protein>
    <submittedName>
        <fullName evidence="5">SDR family oxidoreductase</fullName>
        <ecNumber evidence="5">1.-.-.-</ecNumber>
    </submittedName>
</protein>
<gene>
    <name evidence="5" type="ORF">RM550_37060</name>
</gene>
<keyword evidence="6" id="KW-1185">Reference proteome</keyword>
<feature type="compositionally biased region" description="Polar residues" evidence="4">
    <location>
        <begin position="39"/>
        <end position="49"/>
    </location>
</feature>
<dbReference type="EMBL" id="JAVRFE010000112">
    <property type="protein sequence ID" value="MDT0461250.1"/>
    <property type="molecule type" value="Genomic_DNA"/>
</dbReference>
<dbReference type="CDD" id="cd05233">
    <property type="entry name" value="SDR_c"/>
    <property type="match status" value="1"/>
</dbReference>
<evidence type="ECO:0000256" key="1">
    <source>
        <dbReference type="ARBA" id="ARBA00006484"/>
    </source>
</evidence>
<dbReference type="Pfam" id="PF00106">
    <property type="entry name" value="adh_short"/>
    <property type="match status" value="1"/>
</dbReference>
<evidence type="ECO:0000256" key="3">
    <source>
        <dbReference type="RuleBase" id="RU000363"/>
    </source>
</evidence>
<feature type="compositionally biased region" description="Low complexity" evidence="4">
    <location>
        <begin position="8"/>
        <end position="28"/>
    </location>
</feature>
<dbReference type="PRINTS" id="PR00081">
    <property type="entry name" value="GDHRDH"/>
</dbReference>
<sequence length="311" mass="32498">MAENTEPARTTRTTARARAGQVGGTATADRPTLPAPTSRGGQRTQTAPTPQEARQDGAPHRKVAVVTGAGSGIGRAVAHALIAAHWTVVLAGRRAQALAETSRLAGPLDSGGPAVLTVPTDVTRPDEVDALFATVRERFGRVDLLFNNAGTFGRAAALEDLAYDDWRAVVDVNLTGSFLCAQAAFRAMKSQEPQGGRIINNGSVSAHTPRPHSVAYTATKHAMTGLTKSLSLDGRPYNIACGQIDIGNAATEMTGRMQTGILQANGQLAAEPVMDAADVARTVVHMAELPLNANVQFATVMATNMPYIGRG</sequence>
<dbReference type="SUPFAM" id="SSF51735">
    <property type="entry name" value="NAD(P)-binding Rossmann-fold domains"/>
    <property type="match status" value="1"/>
</dbReference>
<proteinExistence type="inferred from homology"/>
<dbReference type="GO" id="GO:0016491">
    <property type="term" value="F:oxidoreductase activity"/>
    <property type="evidence" value="ECO:0007669"/>
    <property type="project" value="UniProtKB-KW"/>
</dbReference>
<dbReference type="InterPro" id="IPR036291">
    <property type="entry name" value="NAD(P)-bd_dom_sf"/>
</dbReference>
<keyword evidence="2 5" id="KW-0560">Oxidoreductase</keyword>
<evidence type="ECO:0000313" key="5">
    <source>
        <dbReference type="EMBL" id="MDT0461250.1"/>
    </source>
</evidence>
<evidence type="ECO:0000256" key="4">
    <source>
        <dbReference type="SAM" id="MobiDB-lite"/>
    </source>
</evidence>
<dbReference type="InterPro" id="IPR020904">
    <property type="entry name" value="Sc_DH/Rdtase_CS"/>
</dbReference>
<dbReference type="EC" id="1.-.-.-" evidence="5"/>
<reference evidence="5" key="1">
    <citation type="submission" date="2024-05" db="EMBL/GenBank/DDBJ databases">
        <title>30 novel species of actinomycetes from the DSMZ collection.</title>
        <authorList>
            <person name="Nouioui I."/>
        </authorList>
    </citation>
    <scope>NUCLEOTIDE SEQUENCE</scope>
    <source>
        <strain evidence="5">DSM 41527</strain>
    </source>
</reference>
<name>A0ABU2TJY6_9ACTN</name>
<dbReference type="PANTHER" id="PTHR43669:SF12">
    <property type="entry name" value="BLR5618 PROTEIN"/>
    <property type="match status" value="1"/>
</dbReference>
<dbReference type="PANTHER" id="PTHR43669">
    <property type="entry name" value="5-KETO-D-GLUCONATE 5-REDUCTASE"/>
    <property type="match status" value="1"/>
</dbReference>
<dbReference type="RefSeq" id="WP_311628152.1">
    <property type="nucleotide sequence ID" value="NZ_JAVRFE010000112.1"/>
</dbReference>